<keyword evidence="20" id="KW-1185">Reference proteome</keyword>
<reference evidence="19 20" key="1">
    <citation type="submission" date="2020-06" db="EMBL/GenBank/DDBJ databases">
        <title>Transcriptomic and genomic resources for Thalictrum thalictroides and T. hernandezii: Facilitating candidate gene discovery in an emerging model plant lineage.</title>
        <authorList>
            <person name="Arias T."/>
            <person name="Riano-Pachon D.M."/>
            <person name="Di Stilio V.S."/>
        </authorList>
    </citation>
    <scope>NUCLEOTIDE SEQUENCE [LARGE SCALE GENOMIC DNA]</scope>
    <source>
        <strain evidence="20">cv. WT478/WT964</strain>
        <tissue evidence="19">Leaves</tissue>
    </source>
</reference>
<dbReference type="SMART" id="SM00577">
    <property type="entry name" value="CPDc"/>
    <property type="match status" value="1"/>
</dbReference>
<evidence type="ECO:0000256" key="13">
    <source>
        <dbReference type="ARBA" id="ARBA00047761"/>
    </source>
</evidence>
<evidence type="ECO:0000256" key="9">
    <source>
        <dbReference type="ARBA" id="ARBA00022884"/>
    </source>
</evidence>
<dbReference type="Pfam" id="PF00035">
    <property type="entry name" value="dsrm"/>
    <property type="match status" value="1"/>
</dbReference>
<evidence type="ECO:0000259" key="18">
    <source>
        <dbReference type="PROSITE" id="PS50969"/>
    </source>
</evidence>
<proteinExistence type="predicted"/>
<evidence type="ECO:0000256" key="1">
    <source>
        <dbReference type="ARBA" id="ARBA00001936"/>
    </source>
</evidence>
<gene>
    <name evidence="19" type="ORF">FRX31_019569</name>
</gene>
<feature type="region of interest" description="Disordered" evidence="16">
    <location>
        <begin position="820"/>
        <end position="865"/>
    </location>
</feature>
<dbReference type="CDD" id="cd10845">
    <property type="entry name" value="DSRM_RNAse_III_family"/>
    <property type="match status" value="1"/>
</dbReference>
<feature type="domain" description="FCP1 homology" evidence="18">
    <location>
        <begin position="133"/>
        <end position="381"/>
    </location>
</feature>
<dbReference type="InterPro" id="IPR004274">
    <property type="entry name" value="FCP1_dom"/>
</dbReference>
<evidence type="ECO:0000256" key="10">
    <source>
        <dbReference type="ARBA" id="ARBA00023015"/>
    </source>
</evidence>
<dbReference type="InterPro" id="IPR039189">
    <property type="entry name" value="Fcp1"/>
</dbReference>
<feature type="domain" description="DRBM" evidence="17">
    <location>
        <begin position="705"/>
        <end position="771"/>
    </location>
</feature>
<dbReference type="SUPFAM" id="SSF56784">
    <property type="entry name" value="HAD-like"/>
    <property type="match status" value="1"/>
</dbReference>
<evidence type="ECO:0000256" key="15">
    <source>
        <dbReference type="PROSITE-ProRule" id="PRU00266"/>
    </source>
</evidence>
<dbReference type="PROSITE" id="PS50137">
    <property type="entry name" value="DS_RBD"/>
    <property type="match status" value="1"/>
</dbReference>
<comment type="cofactor">
    <cofactor evidence="3">
        <name>Mg(2+)</name>
        <dbReference type="ChEBI" id="CHEBI:18420"/>
    </cofactor>
</comment>
<dbReference type="SUPFAM" id="SSF54768">
    <property type="entry name" value="dsRNA-binding domain-like"/>
    <property type="match status" value="1"/>
</dbReference>
<dbReference type="PROSITE" id="PS50969">
    <property type="entry name" value="FCP1"/>
    <property type="match status" value="1"/>
</dbReference>
<dbReference type="PANTHER" id="PTHR23081">
    <property type="entry name" value="RNA POLYMERASE II CTD PHOSPHATASE"/>
    <property type="match status" value="1"/>
</dbReference>
<keyword evidence="6" id="KW-0217">Developmental protein</keyword>
<evidence type="ECO:0000256" key="2">
    <source>
        <dbReference type="ARBA" id="ARBA00001941"/>
    </source>
</evidence>
<feature type="region of interest" description="Disordered" evidence="16">
    <location>
        <begin position="506"/>
        <end position="527"/>
    </location>
</feature>
<comment type="subcellular location">
    <subcellularLocation>
        <location evidence="4">Nucleus</location>
    </subcellularLocation>
</comment>
<sequence length="865" mass="96704">MNRLGLKTLIFHGDLCLGEVEIFSTRNQNFQFPNNEIRITHITQPSERCPPLSILQTISPFTVRCKLKSSSLAEMSHLNTLYFSCLHERQTAVVVLGGEELHLVAMPSKQEKLPCFWCCSVPIGLYGSCLGMLNLRCLAIVFDLDETLIVANTMKSFEDRIEFLQKRLEDENDPLRISGMSAELRRYVEDRSLLKQYTENDNVMDSGKLYPVQLEEVQSLSNDQEKIVRPIIRLKERNIVLTRINPEIRDTSVLVRLRPAWEEIRSYLNAKGRKRFEVYVCTMAERDYALEMWRLLDPDAHLISSNQLLNRVVCVKSGSRKSLPGVFQSGMCHPKMAMVIDDRQKVWEDSDQPRVHVVPAFTPYYAPQAETAHVVPVLCVARNVACNVRAGFFKEFDENLLGKIFELCYEDEVASLPYSPDVSDFLMAEDTVFVPNGNKDLPIAEGMNGAEVEQRMNKVDEKHRLDLESPFVTKNPELKPEASQLPVLISPDVGSSETSRTEFPFLKSGLPEASPGMEANPSDFDPEKKRRHYTLQHGQDIGKQNPTIPLLSRLSTNVSLPSIKSSGGWLVEEDQNPTIPLLSRLSTNVSLPSIKSSGGWLVEEDQIDNGAAGPTQQFDASQDKQQAHQNLTCSKTESILSGPSSHVAEVKSEEAYGRHKTKQHNHSQLNQSFLTEGEISINQASASNKELQVEAQKFVQLPSYIYIGVLQEIGRKCGSKVEFRSVVSTSKDLQFSVEVLFAGDKIGAGMGKTKKDAQQQAAENALRTLADEYEEYARSDSGLVGINSSKDSLSNENGILWDDPHDELPLKDALSIARTSEAGRGANGSLNSLGTQETHKRANSPRSEESSQNKKLKGEVMPGFR</sequence>
<dbReference type="Gene3D" id="3.30.160.20">
    <property type="match status" value="1"/>
</dbReference>
<evidence type="ECO:0000256" key="5">
    <source>
        <dbReference type="ARBA" id="ARBA00013081"/>
    </source>
</evidence>
<evidence type="ECO:0000256" key="8">
    <source>
        <dbReference type="ARBA" id="ARBA00022801"/>
    </source>
</evidence>
<dbReference type="InterPro" id="IPR014720">
    <property type="entry name" value="dsRBD_dom"/>
</dbReference>
<feature type="compositionally biased region" description="Basic and acidic residues" evidence="16">
    <location>
        <begin position="846"/>
        <end position="858"/>
    </location>
</feature>
<dbReference type="Proteomes" id="UP000554482">
    <property type="component" value="Unassembled WGS sequence"/>
</dbReference>
<comment type="catalytic activity">
    <reaction evidence="13">
        <text>O-phospho-L-seryl-[protein] + H2O = L-seryl-[protein] + phosphate</text>
        <dbReference type="Rhea" id="RHEA:20629"/>
        <dbReference type="Rhea" id="RHEA-COMP:9863"/>
        <dbReference type="Rhea" id="RHEA-COMP:11604"/>
        <dbReference type="ChEBI" id="CHEBI:15377"/>
        <dbReference type="ChEBI" id="CHEBI:29999"/>
        <dbReference type="ChEBI" id="CHEBI:43474"/>
        <dbReference type="ChEBI" id="CHEBI:83421"/>
        <dbReference type="EC" id="3.1.3.16"/>
    </reaction>
</comment>
<dbReference type="GO" id="GO:0008420">
    <property type="term" value="F:RNA polymerase II CTD heptapeptide repeat phosphatase activity"/>
    <property type="evidence" value="ECO:0007669"/>
    <property type="project" value="InterPro"/>
</dbReference>
<accession>A0A7J6W0F1</accession>
<dbReference type="Pfam" id="PF03031">
    <property type="entry name" value="NIF"/>
    <property type="match status" value="1"/>
</dbReference>
<feature type="region of interest" description="Disordered" evidence="16">
    <location>
        <begin position="610"/>
        <end position="631"/>
    </location>
</feature>
<keyword evidence="10" id="KW-0805">Transcription regulation</keyword>
<keyword evidence="7" id="KW-0479">Metal-binding</keyword>
<evidence type="ECO:0000256" key="7">
    <source>
        <dbReference type="ARBA" id="ARBA00022723"/>
    </source>
</evidence>
<dbReference type="Gene3D" id="3.40.50.1000">
    <property type="entry name" value="HAD superfamily/HAD-like"/>
    <property type="match status" value="1"/>
</dbReference>
<dbReference type="InterPro" id="IPR023214">
    <property type="entry name" value="HAD_sf"/>
</dbReference>
<dbReference type="PANTHER" id="PTHR23081:SF24">
    <property type="entry name" value="RNA POLYMERASE II C-TERMINAL DOMAIN PHOSPHATASE-LIKE 2"/>
    <property type="match status" value="1"/>
</dbReference>
<dbReference type="GO" id="GO:0046872">
    <property type="term" value="F:metal ion binding"/>
    <property type="evidence" value="ECO:0007669"/>
    <property type="project" value="UniProtKB-KW"/>
</dbReference>
<dbReference type="GO" id="GO:0005634">
    <property type="term" value="C:nucleus"/>
    <property type="evidence" value="ECO:0007669"/>
    <property type="project" value="UniProtKB-SubCell"/>
</dbReference>
<evidence type="ECO:0000313" key="19">
    <source>
        <dbReference type="EMBL" id="KAF5190844.1"/>
    </source>
</evidence>
<evidence type="ECO:0000256" key="3">
    <source>
        <dbReference type="ARBA" id="ARBA00001946"/>
    </source>
</evidence>
<evidence type="ECO:0000256" key="16">
    <source>
        <dbReference type="SAM" id="MobiDB-lite"/>
    </source>
</evidence>
<organism evidence="19 20">
    <name type="scientific">Thalictrum thalictroides</name>
    <name type="common">Rue-anemone</name>
    <name type="synonym">Anemone thalictroides</name>
    <dbReference type="NCBI Taxonomy" id="46969"/>
    <lineage>
        <taxon>Eukaryota</taxon>
        <taxon>Viridiplantae</taxon>
        <taxon>Streptophyta</taxon>
        <taxon>Embryophyta</taxon>
        <taxon>Tracheophyta</taxon>
        <taxon>Spermatophyta</taxon>
        <taxon>Magnoliopsida</taxon>
        <taxon>Ranunculales</taxon>
        <taxon>Ranunculaceae</taxon>
        <taxon>Thalictroideae</taxon>
        <taxon>Thalictrum</taxon>
    </lineage>
</organism>
<comment type="catalytic activity">
    <reaction evidence="14">
        <text>O-phospho-L-threonyl-[protein] + H2O = L-threonyl-[protein] + phosphate</text>
        <dbReference type="Rhea" id="RHEA:47004"/>
        <dbReference type="Rhea" id="RHEA-COMP:11060"/>
        <dbReference type="Rhea" id="RHEA-COMP:11605"/>
        <dbReference type="ChEBI" id="CHEBI:15377"/>
        <dbReference type="ChEBI" id="CHEBI:30013"/>
        <dbReference type="ChEBI" id="CHEBI:43474"/>
        <dbReference type="ChEBI" id="CHEBI:61977"/>
        <dbReference type="EC" id="3.1.3.16"/>
    </reaction>
</comment>
<comment type="cofactor">
    <cofactor evidence="2">
        <name>Co(2+)</name>
        <dbReference type="ChEBI" id="CHEBI:48828"/>
    </cofactor>
</comment>
<dbReference type="FunFam" id="3.30.160.20:FF:000035">
    <property type="entry name" value="RNA polymerase II C-terminal domain phosphatase-like 2"/>
    <property type="match status" value="1"/>
</dbReference>
<dbReference type="AlphaFoldDB" id="A0A7J6W0F1"/>
<evidence type="ECO:0000313" key="20">
    <source>
        <dbReference type="Proteomes" id="UP000554482"/>
    </source>
</evidence>
<evidence type="ECO:0000256" key="4">
    <source>
        <dbReference type="ARBA" id="ARBA00004123"/>
    </source>
</evidence>
<comment type="caution">
    <text evidence="19">The sequence shown here is derived from an EMBL/GenBank/DDBJ whole genome shotgun (WGS) entry which is preliminary data.</text>
</comment>
<dbReference type="GO" id="GO:0045892">
    <property type="term" value="P:negative regulation of DNA-templated transcription"/>
    <property type="evidence" value="ECO:0007669"/>
    <property type="project" value="UniProtKB-ARBA"/>
</dbReference>
<keyword evidence="9 15" id="KW-0694">RNA-binding</keyword>
<evidence type="ECO:0000259" key="17">
    <source>
        <dbReference type="PROSITE" id="PS50137"/>
    </source>
</evidence>
<comment type="cofactor">
    <cofactor evidence="1">
        <name>Mn(2+)</name>
        <dbReference type="ChEBI" id="CHEBI:29035"/>
    </cofactor>
</comment>
<name>A0A7J6W0F1_THATH</name>
<dbReference type="EMBL" id="JABWDY010023534">
    <property type="protein sequence ID" value="KAF5190844.1"/>
    <property type="molecule type" value="Genomic_DNA"/>
</dbReference>
<dbReference type="FunFam" id="3.40.50.1000:FF:000035">
    <property type="entry name" value="RNA polymerase II C-terminal domain phosphatase-like 1"/>
    <property type="match status" value="1"/>
</dbReference>
<protein>
    <recommendedName>
        <fullName evidence="5">protein-serine/threonine phosphatase</fullName>
        <ecNumber evidence="5">3.1.3.16</ecNumber>
    </recommendedName>
</protein>
<keyword evidence="12" id="KW-0539">Nucleus</keyword>
<dbReference type="InterPro" id="IPR036412">
    <property type="entry name" value="HAD-like_sf"/>
</dbReference>
<dbReference type="EC" id="3.1.3.16" evidence="5"/>
<dbReference type="GO" id="GO:0009755">
    <property type="term" value="P:hormone-mediated signaling pathway"/>
    <property type="evidence" value="ECO:0007669"/>
    <property type="project" value="UniProtKB-ARBA"/>
</dbReference>
<evidence type="ECO:0000256" key="11">
    <source>
        <dbReference type="ARBA" id="ARBA00023163"/>
    </source>
</evidence>
<dbReference type="GO" id="GO:0003723">
    <property type="term" value="F:RNA binding"/>
    <property type="evidence" value="ECO:0007669"/>
    <property type="project" value="UniProtKB-UniRule"/>
</dbReference>
<keyword evidence="8" id="KW-0378">Hydrolase</keyword>
<dbReference type="OrthoDB" id="10249888at2759"/>
<keyword evidence="11" id="KW-0804">Transcription</keyword>
<evidence type="ECO:0000256" key="6">
    <source>
        <dbReference type="ARBA" id="ARBA00022473"/>
    </source>
</evidence>
<dbReference type="SMART" id="SM00358">
    <property type="entry name" value="DSRM"/>
    <property type="match status" value="1"/>
</dbReference>
<evidence type="ECO:0000256" key="14">
    <source>
        <dbReference type="ARBA" id="ARBA00048336"/>
    </source>
</evidence>
<evidence type="ECO:0000256" key="12">
    <source>
        <dbReference type="ARBA" id="ARBA00023242"/>
    </source>
</evidence>